<gene>
    <name evidence="11" type="ORF">ISF6_3982</name>
</gene>
<dbReference type="InterPro" id="IPR001789">
    <property type="entry name" value="Sig_transdc_resp-reg_receiver"/>
</dbReference>
<organism evidence="11 12">
    <name type="scientific">Piscinibacter sakaiensis</name>
    <name type="common">Ideonella sakaiensis</name>
    <dbReference type="NCBI Taxonomy" id="1547922"/>
    <lineage>
        <taxon>Bacteria</taxon>
        <taxon>Pseudomonadati</taxon>
        <taxon>Pseudomonadota</taxon>
        <taxon>Betaproteobacteria</taxon>
        <taxon>Burkholderiales</taxon>
        <taxon>Sphaerotilaceae</taxon>
        <taxon>Piscinibacter</taxon>
    </lineage>
</organism>
<dbReference type="STRING" id="1547922.ISF6_3982"/>
<dbReference type="CDD" id="cd00383">
    <property type="entry name" value="trans_reg_C"/>
    <property type="match status" value="1"/>
</dbReference>
<dbReference type="NCBIfam" id="TIGR01387">
    <property type="entry name" value="cztR_silR_copR"/>
    <property type="match status" value="1"/>
</dbReference>
<keyword evidence="2 7" id="KW-0597">Phosphoprotein</keyword>
<dbReference type="InterPro" id="IPR039420">
    <property type="entry name" value="WalR-like"/>
</dbReference>
<comment type="caution">
    <text evidence="11">The sequence shown here is derived from an EMBL/GenBank/DDBJ whole genome shotgun (WGS) entry which is preliminary data.</text>
</comment>
<dbReference type="GO" id="GO:0000156">
    <property type="term" value="F:phosphorelay response regulator activity"/>
    <property type="evidence" value="ECO:0007669"/>
    <property type="project" value="TreeGrafter"/>
</dbReference>
<dbReference type="SUPFAM" id="SSF46894">
    <property type="entry name" value="C-terminal effector domain of the bipartite response regulators"/>
    <property type="match status" value="1"/>
</dbReference>
<dbReference type="GO" id="GO:0006355">
    <property type="term" value="P:regulation of DNA-templated transcription"/>
    <property type="evidence" value="ECO:0007669"/>
    <property type="project" value="InterPro"/>
</dbReference>
<evidence type="ECO:0000256" key="8">
    <source>
        <dbReference type="PROSITE-ProRule" id="PRU01091"/>
    </source>
</evidence>
<dbReference type="InterPro" id="IPR036388">
    <property type="entry name" value="WH-like_DNA-bd_sf"/>
</dbReference>
<accession>A0A0K8NV11</accession>
<dbReference type="PROSITE" id="PS50110">
    <property type="entry name" value="RESPONSE_REGULATORY"/>
    <property type="match status" value="1"/>
</dbReference>
<dbReference type="Gene3D" id="1.10.10.10">
    <property type="entry name" value="Winged helix-like DNA-binding domain superfamily/Winged helix DNA-binding domain"/>
    <property type="match status" value="1"/>
</dbReference>
<reference evidence="12" key="1">
    <citation type="submission" date="2015-07" db="EMBL/GenBank/DDBJ databases">
        <title>Discovery of a poly(ethylene terephthalate assimilation.</title>
        <authorList>
            <person name="Yoshida S."/>
            <person name="Hiraga K."/>
            <person name="Takehana T."/>
            <person name="Taniguchi I."/>
            <person name="Yamaji H."/>
            <person name="Maeda Y."/>
            <person name="Toyohara K."/>
            <person name="Miyamoto K."/>
            <person name="Kimura Y."/>
            <person name="Oda K."/>
        </authorList>
    </citation>
    <scope>NUCLEOTIDE SEQUENCE [LARGE SCALE GENOMIC DNA]</scope>
    <source>
        <strain evidence="12">NBRC 110686 / TISTR 2288 / 201-F6</strain>
    </source>
</reference>
<protein>
    <submittedName>
        <fullName evidence="11">DNA-binding heavy metal response regulator</fullName>
    </submittedName>
</protein>
<keyword evidence="1" id="KW-0104">Cadmium</keyword>
<dbReference type="FunFam" id="1.10.10.10:FF:000005">
    <property type="entry name" value="Two-component system response regulator"/>
    <property type="match status" value="1"/>
</dbReference>
<dbReference type="PANTHER" id="PTHR48111:SF76">
    <property type="entry name" value="TWO-COMPONENT RESPONSE REGULATOR"/>
    <property type="match status" value="1"/>
</dbReference>
<sequence length="256" mass="29055">MGRVLTRCGLEDDQVVIEETRRLVENLPMKILVIEDEVRLAEYLRKGLSESGYVVDLAHDGIDGLHLAVEGTYDLIVLDVMLPGRDGFEVLAELRRQRRTPVLMLTARDAVEDKVKGLTGGADDYLVKPFSFSELSARVQALLRRGGGDREGQLPTSLRLADLEVDLARRKATRAGKRLELTPKEFNLLVLLLRRRGEVLSRTVMAEQVWDINFDSDTNVVEVAVRRLRAKLDEPFEFKLIHTVRGMGYVMEERQE</sequence>
<evidence type="ECO:0000313" key="11">
    <source>
        <dbReference type="EMBL" id="GAP34203.1"/>
    </source>
</evidence>
<reference evidence="11 12" key="2">
    <citation type="journal article" date="2016" name="Science">
        <title>A bacterium that degrades and assimilates poly(ethylene terephthalate).</title>
        <authorList>
            <person name="Yoshida S."/>
            <person name="Hiraga K."/>
            <person name="Takehana T."/>
            <person name="Taniguchi I."/>
            <person name="Yamaji H."/>
            <person name="Maeda Y."/>
            <person name="Toyohara K."/>
            <person name="Miyamoto K."/>
            <person name="Kimura Y."/>
            <person name="Oda K."/>
        </authorList>
    </citation>
    <scope>NUCLEOTIDE SEQUENCE [LARGE SCALE GENOMIC DNA]</scope>
    <source>
        <strain evidence="12">NBRC 110686 / TISTR 2288 / 201-F6</strain>
    </source>
</reference>
<feature type="domain" description="OmpR/PhoB-type" evidence="10">
    <location>
        <begin position="155"/>
        <end position="253"/>
    </location>
</feature>
<keyword evidence="12" id="KW-1185">Reference proteome</keyword>
<dbReference type="CDD" id="cd19935">
    <property type="entry name" value="REC_OmpR_CusR-like"/>
    <property type="match status" value="1"/>
</dbReference>
<feature type="DNA-binding region" description="OmpR/PhoB-type" evidence="8">
    <location>
        <begin position="155"/>
        <end position="253"/>
    </location>
</feature>
<dbReference type="InterPro" id="IPR011006">
    <property type="entry name" value="CheY-like_superfamily"/>
</dbReference>
<dbReference type="GO" id="GO:0032993">
    <property type="term" value="C:protein-DNA complex"/>
    <property type="evidence" value="ECO:0007669"/>
    <property type="project" value="TreeGrafter"/>
</dbReference>
<evidence type="ECO:0000256" key="2">
    <source>
        <dbReference type="ARBA" id="ARBA00022553"/>
    </source>
</evidence>
<dbReference type="Pfam" id="PF00072">
    <property type="entry name" value="Response_reg"/>
    <property type="match status" value="1"/>
</dbReference>
<proteinExistence type="predicted"/>
<dbReference type="Pfam" id="PF00486">
    <property type="entry name" value="Trans_reg_C"/>
    <property type="match status" value="1"/>
</dbReference>
<dbReference type="GO" id="GO:0000976">
    <property type="term" value="F:transcription cis-regulatory region binding"/>
    <property type="evidence" value="ECO:0007669"/>
    <property type="project" value="TreeGrafter"/>
</dbReference>
<evidence type="ECO:0000313" key="12">
    <source>
        <dbReference type="Proteomes" id="UP000037660"/>
    </source>
</evidence>
<evidence type="ECO:0000259" key="10">
    <source>
        <dbReference type="PROSITE" id="PS51755"/>
    </source>
</evidence>
<dbReference type="InterPro" id="IPR001867">
    <property type="entry name" value="OmpR/PhoB-type_DNA-bd"/>
</dbReference>
<dbReference type="SUPFAM" id="SSF52172">
    <property type="entry name" value="CheY-like"/>
    <property type="match status" value="1"/>
</dbReference>
<dbReference type="Gene3D" id="6.10.250.690">
    <property type="match status" value="1"/>
</dbReference>
<dbReference type="InterPro" id="IPR016032">
    <property type="entry name" value="Sig_transdc_resp-reg_C-effctor"/>
</dbReference>
<dbReference type="InterPro" id="IPR006291">
    <property type="entry name" value="CusR-like"/>
</dbReference>
<keyword evidence="4" id="KW-0805">Transcription regulation</keyword>
<keyword evidence="3" id="KW-0902">Two-component regulatory system</keyword>
<feature type="domain" description="Response regulatory" evidence="9">
    <location>
        <begin position="30"/>
        <end position="143"/>
    </location>
</feature>
<feature type="modified residue" description="4-aspartylphosphate" evidence="7">
    <location>
        <position position="79"/>
    </location>
</feature>
<dbReference type="EMBL" id="BBYR01000006">
    <property type="protein sequence ID" value="GAP34203.1"/>
    <property type="molecule type" value="Genomic_DNA"/>
</dbReference>
<evidence type="ECO:0000256" key="7">
    <source>
        <dbReference type="PROSITE-ProRule" id="PRU00169"/>
    </source>
</evidence>
<dbReference type="PROSITE" id="PS51755">
    <property type="entry name" value="OMPR_PHOB"/>
    <property type="match status" value="1"/>
</dbReference>
<evidence type="ECO:0000256" key="6">
    <source>
        <dbReference type="ARBA" id="ARBA00023163"/>
    </source>
</evidence>
<dbReference type="SMART" id="SM00448">
    <property type="entry name" value="REC"/>
    <property type="match status" value="1"/>
</dbReference>
<dbReference type="Proteomes" id="UP000037660">
    <property type="component" value="Unassembled WGS sequence"/>
</dbReference>
<dbReference type="SMART" id="SM00862">
    <property type="entry name" value="Trans_reg_C"/>
    <property type="match status" value="1"/>
</dbReference>
<evidence type="ECO:0000256" key="5">
    <source>
        <dbReference type="ARBA" id="ARBA00023125"/>
    </source>
</evidence>
<keyword evidence="6" id="KW-0804">Transcription</keyword>
<evidence type="ECO:0000259" key="9">
    <source>
        <dbReference type="PROSITE" id="PS50110"/>
    </source>
</evidence>
<evidence type="ECO:0000256" key="1">
    <source>
        <dbReference type="ARBA" id="ARBA00022539"/>
    </source>
</evidence>
<dbReference type="Gene3D" id="3.40.50.2300">
    <property type="match status" value="1"/>
</dbReference>
<dbReference type="PANTHER" id="PTHR48111">
    <property type="entry name" value="REGULATOR OF RPOS"/>
    <property type="match status" value="1"/>
</dbReference>
<dbReference type="AlphaFoldDB" id="A0A0K8NV11"/>
<evidence type="ECO:0000256" key="4">
    <source>
        <dbReference type="ARBA" id="ARBA00023015"/>
    </source>
</evidence>
<dbReference type="FunFam" id="3.40.50.2300:FF:000001">
    <property type="entry name" value="DNA-binding response regulator PhoB"/>
    <property type="match status" value="1"/>
</dbReference>
<keyword evidence="5 8" id="KW-0238">DNA-binding</keyword>
<dbReference type="GO" id="GO:0005829">
    <property type="term" value="C:cytosol"/>
    <property type="evidence" value="ECO:0007669"/>
    <property type="project" value="TreeGrafter"/>
</dbReference>
<name>A0A0K8NV11_PISS1</name>
<evidence type="ECO:0000256" key="3">
    <source>
        <dbReference type="ARBA" id="ARBA00023012"/>
    </source>
</evidence>